<dbReference type="AlphaFoldDB" id="A0A6C1EG73"/>
<evidence type="ECO:0000256" key="6">
    <source>
        <dbReference type="ARBA" id="ARBA00022679"/>
    </source>
</evidence>
<dbReference type="Pfam" id="PF11722">
    <property type="entry name" value="zf-TRM13_CCCH"/>
    <property type="match status" value="1"/>
</dbReference>
<evidence type="ECO:0000256" key="8">
    <source>
        <dbReference type="ARBA" id="ARBA00022694"/>
    </source>
</evidence>
<comment type="catalytic activity">
    <reaction evidence="14 15">
        <text>adenosine(4) in tRNA(His) + S-adenosyl-L-methionine = 2'-O-methyladenosine(4) in tRNA(His) + S-adenosyl-L-homocysteine + H(+)</text>
        <dbReference type="Rhea" id="RHEA:43196"/>
        <dbReference type="Rhea" id="RHEA-COMP:10401"/>
        <dbReference type="Rhea" id="RHEA-COMP:10402"/>
        <dbReference type="ChEBI" id="CHEBI:15378"/>
        <dbReference type="ChEBI" id="CHEBI:57856"/>
        <dbReference type="ChEBI" id="CHEBI:59789"/>
        <dbReference type="ChEBI" id="CHEBI:74411"/>
        <dbReference type="ChEBI" id="CHEBI:74477"/>
        <dbReference type="EC" id="2.1.1.225"/>
    </reaction>
</comment>
<dbReference type="GO" id="GO:0106050">
    <property type="term" value="F:tRNA 2'-O-methyltransferase activity"/>
    <property type="evidence" value="ECO:0007669"/>
    <property type="project" value="UniProtKB-UniRule"/>
</dbReference>
<dbReference type="Proteomes" id="UP000501346">
    <property type="component" value="Chromosome SeXV-SeVIII"/>
</dbReference>
<accession>A0A6C1EG73</accession>
<dbReference type="GO" id="GO:0008270">
    <property type="term" value="F:zinc ion binding"/>
    <property type="evidence" value="ECO:0007669"/>
    <property type="project" value="UniProtKB-KW"/>
</dbReference>
<evidence type="ECO:0000256" key="2">
    <source>
        <dbReference type="ARBA" id="ARBA00005265"/>
    </source>
</evidence>
<comment type="function">
    <text evidence="1 15">tRNA methylase which 2'-O-methylates cytidine(4) in tRNA(Pro) and tRNA(Gly)(GCC), and adenosine(4) in tRNA(His).</text>
</comment>
<comment type="catalytic activity">
    <reaction evidence="13 15">
        <text>cytidine(4) in tRNA(Gly)(GCC) + S-adenosyl-L-methionine = 2'-O-methylcytidine(4) in tRNA(Gly)(GCC) + S-adenosyl-L-homocysteine + H(+)</text>
        <dbReference type="Rhea" id="RHEA:43192"/>
        <dbReference type="Rhea" id="RHEA-COMP:10399"/>
        <dbReference type="Rhea" id="RHEA-COMP:10400"/>
        <dbReference type="ChEBI" id="CHEBI:15378"/>
        <dbReference type="ChEBI" id="CHEBI:57856"/>
        <dbReference type="ChEBI" id="CHEBI:59789"/>
        <dbReference type="ChEBI" id="CHEBI:74495"/>
        <dbReference type="ChEBI" id="CHEBI:82748"/>
        <dbReference type="EC" id="2.1.1.225"/>
    </reaction>
</comment>
<reference evidence="17 18" key="1">
    <citation type="journal article" date="2019" name="BMC Genomics">
        <title>Chromosome level assembly and comparative genome analysis confirm lager-brewing yeasts originated from a single hybridization.</title>
        <authorList>
            <person name="Salazar A.N."/>
            <person name="Gorter de Vries A.R."/>
            <person name="van den Broek M."/>
            <person name="Brouwers N."/>
            <person name="de la Torre Cortes P."/>
            <person name="Kuijpers N.G.A."/>
            <person name="Daran J.G."/>
            <person name="Abeel T."/>
        </authorList>
    </citation>
    <scope>NUCLEOTIDE SEQUENCE [LARGE SCALE GENOMIC DNA]</scope>
    <source>
        <strain evidence="17 18">CBS 1483</strain>
    </source>
</reference>
<dbReference type="InterPro" id="IPR039044">
    <property type="entry name" value="Trm13"/>
</dbReference>
<dbReference type="InterPro" id="IPR021721">
    <property type="entry name" value="Znf_CCCH-type_TRM13"/>
</dbReference>
<dbReference type="Pfam" id="PF05206">
    <property type="entry name" value="TRM13"/>
    <property type="match status" value="1"/>
</dbReference>
<evidence type="ECO:0000256" key="1">
    <source>
        <dbReference type="ARBA" id="ARBA00002267"/>
    </source>
</evidence>
<dbReference type="PANTHER" id="PTHR12998">
    <property type="entry name" value="TRNA:M(4)X MODIFICATION ENZYME TRM13 HOMOLOG"/>
    <property type="match status" value="1"/>
</dbReference>
<evidence type="ECO:0000256" key="15">
    <source>
        <dbReference type="RuleBase" id="RU367103"/>
    </source>
</evidence>
<dbReference type="Pfam" id="PF05253">
    <property type="entry name" value="zf-U11-48K"/>
    <property type="match status" value="1"/>
</dbReference>
<evidence type="ECO:0000256" key="12">
    <source>
        <dbReference type="ARBA" id="ARBA00048165"/>
    </source>
</evidence>
<evidence type="ECO:0000256" key="3">
    <source>
        <dbReference type="ARBA" id="ARBA00012810"/>
    </source>
</evidence>
<evidence type="ECO:0000256" key="9">
    <source>
        <dbReference type="ARBA" id="ARBA00022723"/>
    </source>
</evidence>
<keyword evidence="6 15" id="KW-0808">Transferase</keyword>
<dbReference type="InterPro" id="IPR022776">
    <property type="entry name" value="TRM13/UPF0224_CHHC_Znf_dom"/>
</dbReference>
<keyword evidence="11 15" id="KW-0862">Zinc</keyword>
<organism evidence="17 18">
    <name type="scientific">Saccharomyces pastorianus</name>
    <name type="common">Lager yeast</name>
    <name type="synonym">Saccharomyces cerevisiae x Saccharomyces eubayanus</name>
    <dbReference type="NCBI Taxonomy" id="27292"/>
    <lineage>
        <taxon>Eukaryota</taxon>
        <taxon>Fungi</taxon>
        <taxon>Dikarya</taxon>
        <taxon>Ascomycota</taxon>
        <taxon>Saccharomycotina</taxon>
        <taxon>Saccharomycetes</taxon>
        <taxon>Saccharomycetales</taxon>
        <taxon>Saccharomycetaceae</taxon>
        <taxon>Saccharomyces</taxon>
    </lineage>
</organism>
<evidence type="ECO:0000256" key="4">
    <source>
        <dbReference type="ARBA" id="ARBA00015883"/>
    </source>
</evidence>
<dbReference type="EC" id="2.1.1.225" evidence="3 15"/>
<dbReference type="InterPro" id="IPR007871">
    <property type="entry name" value="Methyltransferase_TRM13"/>
</dbReference>
<keyword evidence="5 15" id="KW-0489">Methyltransferase</keyword>
<keyword evidence="8 15" id="KW-0819">tRNA processing</keyword>
<comment type="catalytic activity">
    <reaction evidence="12 15">
        <text>cytidine(4) in tRNA(Pro) + S-adenosyl-L-methionine = 2'-O-methylcytidine(4) in tRNA(Pro) + S-adenosyl-L-homocysteine + H(+)</text>
        <dbReference type="Rhea" id="RHEA:32767"/>
        <dbReference type="Rhea" id="RHEA-COMP:10397"/>
        <dbReference type="Rhea" id="RHEA-COMP:10398"/>
        <dbReference type="ChEBI" id="CHEBI:15378"/>
        <dbReference type="ChEBI" id="CHEBI:57856"/>
        <dbReference type="ChEBI" id="CHEBI:59789"/>
        <dbReference type="ChEBI" id="CHEBI:74495"/>
        <dbReference type="ChEBI" id="CHEBI:82748"/>
        <dbReference type="EC" id="2.1.1.225"/>
    </reaction>
</comment>
<protein>
    <recommendedName>
        <fullName evidence="4 15">tRNA:m(4)X modification enzyme TRM13</fullName>
        <ecNumber evidence="3 15">2.1.1.225</ecNumber>
    </recommendedName>
</protein>
<comment type="similarity">
    <text evidence="2 15">Belongs to the methyltransferase TRM13 family.</text>
</comment>
<name>A0A6C1EG73_SACPS</name>
<sequence length="478" mass="53890">MSQDNAGPVTKKAKPSERLQCEYFMEQKKRRCGMTRGSQNLYCSEHLNLLRKATNSQVHNKHGADAKAGKERERIPCPLDSNHTVWADRLDMHLKKCNKTKLSHLNDGKSYYEPGFNAGGAVLSPPAKIDLTAEHYIQSIQLLYKVFKMETMDELPLKQLNNELMSLRRFPQLQTNTKHAVQQSSLIENLVAVGAYENPTSLSFIEFGCGRAEFSRYISQYVLTQLAGSSEDQSESNSNEFILIDRAANRMKFDKKIKDDFLEIKLRSELKAIKCPSINRAKIDIRDLKLDSILTSTPTDKSRYVCVSKHLCGVATDLTLRCITNSTVLHGGDDDGSESKLRAICIAMCCRHVCNGGDYVNRGYITSLLEKYKADGSILTYESFFCMLTKICTWATCGRKADTNVTDTVNVVESFDGAEPYTMTIKERENIGLKARRIIDEGRLAYVKETFEGYSAELIKYVASDVSLENVAMLVYKK</sequence>
<dbReference type="PROSITE" id="PS51800">
    <property type="entry name" value="ZF_CHHC_U11_48K"/>
    <property type="match status" value="1"/>
</dbReference>
<dbReference type="PANTHER" id="PTHR12998:SF0">
    <property type="entry name" value="TRNA:M(4)X MODIFICATION ENZYME TRM13 HOMOLOG"/>
    <property type="match status" value="1"/>
</dbReference>
<gene>
    <name evidence="17" type="primary">TRM13_2</name>
    <name evidence="17" type="ORF">GRS66_010563</name>
</gene>
<keyword evidence="18" id="KW-1185">Reference proteome</keyword>
<evidence type="ECO:0000256" key="5">
    <source>
        <dbReference type="ARBA" id="ARBA00022603"/>
    </source>
</evidence>
<dbReference type="OrthoDB" id="258806at2759"/>
<evidence type="ECO:0000256" key="14">
    <source>
        <dbReference type="ARBA" id="ARBA00049393"/>
    </source>
</evidence>
<proteinExistence type="inferred from homology"/>
<keyword evidence="7 15" id="KW-0949">S-adenosyl-L-methionine</keyword>
<evidence type="ECO:0000259" key="16">
    <source>
        <dbReference type="PROSITE" id="PS51800"/>
    </source>
</evidence>
<feature type="domain" description="CHHC U11-48K-type" evidence="16">
    <location>
        <begin position="74"/>
        <end position="101"/>
    </location>
</feature>
<keyword evidence="10 15" id="KW-0863">Zinc-finger</keyword>
<evidence type="ECO:0000256" key="13">
    <source>
        <dbReference type="ARBA" id="ARBA00048635"/>
    </source>
</evidence>
<evidence type="ECO:0000256" key="11">
    <source>
        <dbReference type="ARBA" id="ARBA00022833"/>
    </source>
</evidence>
<evidence type="ECO:0000313" key="17">
    <source>
        <dbReference type="EMBL" id="QID87871.1"/>
    </source>
</evidence>
<dbReference type="EMBL" id="CP049012">
    <property type="protein sequence ID" value="QID87871.1"/>
    <property type="molecule type" value="Genomic_DNA"/>
</dbReference>
<keyword evidence="9 15" id="KW-0479">Metal-binding</keyword>
<dbReference type="GO" id="GO:0030488">
    <property type="term" value="P:tRNA methylation"/>
    <property type="evidence" value="ECO:0007669"/>
    <property type="project" value="InterPro"/>
</dbReference>
<evidence type="ECO:0000313" key="18">
    <source>
        <dbReference type="Proteomes" id="UP000501346"/>
    </source>
</evidence>
<evidence type="ECO:0000256" key="10">
    <source>
        <dbReference type="ARBA" id="ARBA00022771"/>
    </source>
</evidence>
<evidence type="ECO:0000256" key="7">
    <source>
        <dbReference type="ARBA" id="ARBA00022691"/>
    </source>
</evidence>